<organism evidence="1 2">
    <name type="scientific">Alligator mississippiensis</name>
    <name type="common">American alligator</name>
    <dbReference type="NCBI Taxonomy" id="8496"/>
    <lineage>
        <taxon>Eukaryota</taxon>
        <taxon>Metazoa</taxon>
        <taxon>Chordata</taxon>
        <taxon>Craniata</taxon>
        <taxon>Vertebrata</taxon>
        <taxon>Euteleostomi</taxon>
        <taxon>Archelosauria</taxon>
        <taxon>Archosauria</taxon>
        <taxon>Crocodylia</taxon>
        <taxon>Alligatoridae</taxon>
        <taxon>Alligatorinae</taxon>
        <taxon>Alligator</taxon>
    </lineage>
</organism>
<dbReference type="Proteomes" id="UP000050525">
    <property type="component" value="Unassembled WGS sequence"/>
</dbReference>
<sequence>MMMVSSCRSSTPQHEMPALHQYSQAGVLKDGGIMYAVHPADAHTRLTNKCKCNSRLSNWCPTLAWGSSHALDFTGDSGIGAMGNWRHQQVRSPLLGN</sequence>
<comment type="caution">
    <text evidence="1">The sequence shown here is derived from an EMBL/GenBank/DDBJ whole genome shotgun (WGS) entry which is preliminary data.</text>
</comment>
<evidence type="ECO:0000313" key="1">
    <source>
        <dbReference type="EMBL" id="KYO47840.1"/>
    </source>
</evidence>
<dbReference type="EMBL" id="AKHW03000416">
    <property type="protein sequence ID" value="KYO47840.1"/>
    <property type="molecule type" value="Genomic_DNA"/>
</dbReference>
<protein>
    <submittedName>
        <fullName evidence="1">Uncharacterized protein</fullName>
    </submittedName>
</protein>
<proteinExistence type="predicted"/>
<evidence type="ECO:0000313" key="2">
    <source>
        <dbReference type="Proteomes" id="UP000050525"/>
    </source>
</evidence>
<dbReference type="AlphaFoldDB" id="A0A151PFP5"/>
<gene>
    <name evidence="1" type="ORF">Y1Q_0019881</name>
</gene>
<keyword evidence="2" id="KW-1185">Reference proteome</keyword>
<reference evidence="1 2" key="1">
    <citation type="journal article" date="2012" name="Genome Biol.">
        <title>Sequencing three crocodilian genomes to illuminate the evolution of archosaurs and amniotes.</title>
        <authorList>
            <person name="St John J.A."/>
            <person name="Braun E.L."/>
            <person name="Isberg S.R."/>
            <person name="Miles L.G."/>
            <person name="Chong A.Y."/>
            <person name="Gongora J."/>
            <person name="Dalzell P."/>
            <person name="Moran C."/>
            <person name="Bed'hom B."/>
            <person name="Abzhanov A."/>
            <person name="Burgess S.C."/>
            <person name="Cooksey A.M."/>
            <person name="Castoe T.A."/>
            <person name="Crawford N.G."/>
            <person name="Densmore L.D."/>
            <person name="Drew J.C."/>
            <person name="Edwards S.V."/>
            <person name="Faircloth B.C."/>
            <person name="Fujita M.K."/>
            <person name="Greenwold M.J."/>
            <person name="Hoffmann F.G."/>
            <person name="Howard J.M."/>
            <person name="Iguchi T."/>
            <person name="Janes D.E."/>
            <person name="Khan S.Y."/>
            <person name="Kohno S."/>
            <person name="de Koning A.J."/>
            <person name="Lance S.L."/>
            <person name="McCarthy F.M."/>
            <person name="McCormack J.E."/>
            <person name="Merchant M.E."/>
            <person name="Peterson D.G."/>
            <person name="Pollock D.D."/>
            <person name="Pourmand N."/>
            <person name="Raney B.J."/>
            <person name="Roessler K.A."/>
            <person name="Sanford J.R."/>
            <person name="Sawyer R.H."/>
            <person name="Schmidt C.J."/>
            <person name="Triplett E.W."/>
            <person name="Tuberville T.D."/>
            <person name="Venegas-Anaya M."/>
            <person name="Howard J.T."/>
            <person name="Jarvis E.D."/>
            <person name="Guillette L.J.Jr."/>
            <person name="Glenn T.C."/>
            <person name="Green R.E."/>
            <person name="Ray D.A."/>
        </authorList>
    </citation>
    <scope>NUCLEOTIDE SEQUENCE [LARGE SCALE GENOMIC DNA]</scope>
    <source>
        <strain evidence="1">KSC_2009_1</strain>
    </source>
</reference>
<name>A0A151PFP5_ALLMI</name>
<accession>A0A151PFP5</accession>